<sequence>MIVYHVFGAFIPVIAALYSLTCRLHRARPRLIAIRRRGRHAAPRPPRDHRERADILPGLEVANA</sequence>
<dbReference type="RefSeq" id="WP_187241220.1">
    <property type="nucleotide sequence ID" value="NZ_BAAAOK010000011.1"/>
</dbReference>
<evidence type="ECO:0000256" key="1">
    <source>
        <dbReference type="SAM" id="Phobius"/>
    </source>
</evidence>
<keyword evidence="3" id="KW-1185">Reference proteome</keyword>
<gene>
    <name evidence="2" type="ORF">HKK74_02050</name>
</gene>
<dbReference type="Proteomes" id="UP000805614">
    <property type="component" value="Unassembled WGS sequence"/>
</dbReference>
<reference evidence="2 3" key="1">
    <citation type="submission" date="2020-06" db="EMBL/GenBank/DDBJ databases">
        <title>Actinomadura xiongansis sp. nov., isolated from soil of Baiyangdian.</title>
        <authorList>
            <person name="Zhang X."/>
        </authorList>
    </citation>
    <scope>NUCLEOTIDE SEQUENCE [LARGE SCALE GENOMIC DNA]</scope>
    <source>
        <strain evidence="2 3">HBUM206468</strain>
    </source>
</reference>
<proteinExistence type="predicted"/>
<comment type="caution">
    <text evidence="2">The sequence shown here is derived from an EMBL/GenBank/DDBJ whole genome shotgun (WGS) entry which is preliminary data.</text>
</comment>
<evidence type="ECO:0000313" key="3">
    <source>
        <dbReference type="Proteomes" id="UP000805614"/>
    </source>
</evidence>
<organism evidence="2 3">
    <name type="scientific">Actinomadura alba</name>
    <dbReference type="NCBI Taxonomy" id="406431"/>
    <lineage>
        <taxon>Bacteria</taxon>
        <taxon>Bacillati</taxon>
        <taxon>Actinomycetota</taxon>
        <taxon>Actinomycetes</taxon>
        <taxon>Streptosporangiales</taxon>
        <taxon>Thermomonosporaceae</taxon>
        <taxon>Actinomadura</taxon>
    </lineage>
</organism>
<name>A0ABR7LHH2_9ACTN</name>
<dbReference type="EMBL" id="JABVEC010000001">
    <property type="protein sequence ID" value="MBC6464287.1"/>
    <property type="molecule type" value="Genomic_DNA"/>
</dbReference>
<accession>A0ABR7LHH2</accession>
<feature type="transmembrane region" description="Helical" evidence="1">
    <location>
        <begin position="6"/>
        <end position="25"/>
    </location>
</feature>
<keyword evidence="1" id="KW-1133">Transmembrane helix</keyword>
<protein>
    <submittedName>
        <fullName evidence="2">Uncharacterized protein</fullName>
    </submittedName>
</protein>
<keyword evidence="1" id="KW-0812">Transmembrane</keyword>
<evidence type="ECO:0000313" key="2">
    <source>
        <dbReference type="EMBL" id="MBC6464287.1"/>
    </source>
</evidence>
<keyword evidence="1" id="KW-0472">Membrane</keyword>